<evidence type="ECO:0000256" key="6">
    <source>
        <dbReference type="ARBA" id="ARBA00023328"/>
    </source>
</evidence>
<proteinExistence type="inferred from homology"/>
<dbReference type="PANTHER" id="PTHR34832">
    <property type="entry name" value="CENTROMERE PROTEIN W"/>
    <property type="match status" value="1"/>
</dbReference>
<reference evidence="8 9" key="1">
    <citation type="submission" date="2019-09" db="EMBL/GenBank/DDBJ databases">
        <title>Bird 10,000 Genomes (B10K) Project - Family phase.</title>
        <authorList>
            <person name="Zhang G."/>
        </authorList>
    </citation>
    <scope>NUCLEOTIDE SEQUENCE [LARGE SCALE GENOMIC DNA]</scope>
    <source>
        <strain evidence="8">B10K-DU-029-46</strain>
    </source>
</reference>
<keyword evidence="6" id="KW-0137">Centromere</keyword>
<dbReference type="Proteomes" id="UP000582182">
    <property type="component" value="Unassembled WGS sequence"/>
</dbReference>
<evidence type="ECO:0000256" key="2">
    <source>
        <dbReference type="ARBA" id="ARBA00004629"/>
    </source>
</evidence>
<dbReference type="GO" id="GO:0051382">
    <property type="term" value="P:kinetochore assembly"/>
    <property type="evidence" value="ECO:0007669"/>
    <property type="project" value="InterPro"/>
</dbReference>
<dbReference type="SUPFAM" id="SSF47113">
    <property type="entry name" value="Histone-fold"/>
    <property type="match status" value="1"/>
</dbReference>
<evidence type="ECO:0000313" key="8">
    <source>
        <dbReference type="EMBL" id="NXU49704.1"/>
    </source>
</evidence>
<dbReference type="GO" id="GO:0003677">
    <property type="term" value="F:DNA binding"/>
    <property type="evidence" value="ECO:0007669"/>
    <property type="project" value="InterPro"/>
</dbReference>
<dbReference type="PANTHER" id="PTHR34832:SF1">
    <property type="entry name" value="CENTROMERE PROTEIN W"/>
    <property type="match status" value="1"/>
</dbReference>
<dbReference type="InterPro" id="IPR009072">
    <property type="entry name" value="Histone-fold"/>
</dbReference>
<organism evidence="8 9">
    <name type="scientific">Turnix velox</name>
    <name type="common">Little buttonquail</name>
    <dbReference type="NCBI Taxonomy" id="2529409"/>
    <lineage>
        <taxon>Eukaryota</taxon>
        <taxon>Metazoa</taxon>
        <taxon>Chordata</taxon>
        <taxon>Craniata</taxon>
        <taxon>Vertebrata</taxon>
        <taxon>Euteleostomi</taxon>
        <taxon>Archelosauria</taxon>
        <taxon>Archosauria</taxon>
        <taxon>Dinosauria</taxon>
        <taxon>Saurischia</taxon>
        <taxon>Theropoda</taxon>
        <taxon>Coelurosauria</taxon>
        <taxon>Aves</taxon>
        <taxon>Neognathae</taxon>
        <taxon>Neoaves</taxon>
        <taxon>Charadriiformes</taxon>
        <taxon>Turnicidae</taxon>
        <taxon>Turnix</taxon>
    </lineage>
</organism>
<keyword evidence="4" id="KW-0995">Kinetochore</keyword>
<keyword evidence="9" id="KW-1185">Reference proteome</keyword>
<name>A0A7L3L6S6_9CHAR</name>
<dbReference type="Gene3D" id="1.10.20.10">
    <property type="entry name" value="Histone, subunit A"/>
    <property type="match status" value="1"/>
</dbReference>
<dbReference type="OrthoDB" id="2543597at2759"/>
<comment type="subcellular location">
    <subcellularLocation>
        <location evidence="2">Chromosome</location>
        <location evidence="2">Centromere</location>
        <location evidence="2">Kinetochore</location>
    </subcellularLocation>
    <subcellularLocation>
        <location evidence="1">Nucleus</location>
    </subcellularLocation>
</comment>
<dbReference type="Pfam" id="PF15510">
    <property type="entry name" value="CENP-W"/>
    <property type="match status" value="1"/>
</dbReference>
<dbReference type="GO" id="GO:0007059">
    <property type="term" value="P:chromosome segregation"/>
    <property type="evidence" value="ECO:0007669"/>
    <property type="project" value="TreeGrafter"/>
</dbReference>
<dbReference type="GO" id="GO:0046982">
    <property type="term" value="F:protein heterodimerization activity"/>
    <property type="evidence" value="ECO:0007669"/>
    <property type="project" value="InterPro"/>
</dbReference>
<gene>
    <name evidence="8" type="primary">Cenpw</name>
    <name evidence="8" type="ORF">TURVEL_R03764</name>
</gene>
<evidence type="ECO:0000256" key="1">
    <source>
        <dbReference type="ARBA" id="ARBA00004123"/>
    </source>
</evidence>
<protein>
    <submittedName>
        <fullName evidence="8">CENPW protein</fullName>
    </submittedName>
</protein>
<evidence type="ECO:0000256" key="3">
    <source>
        <dbReference type="ARBA" id="ARBA00022454"/>
    </source>
</evidence>
<feature type="non-terminal residue" evidence="8">
    <location>
        <position position="78"/>
    </location>
</feature>
<comment type="caution">
    <text evidence="8">The sequence shown here is derived from an EMBL/GenBank/DDBJ whole genome shotgun (WGS) entry which is preliminary data.</text>
</comment>
<evidence type="ECO:0000256" key="4">
    <source>
        <dbReference type="ARBA" id="ARBA00022838"/>
    </source>
</evidence>
<feature type="non-terminal residue" evidence="8">
    <location>
        <position position="1"/>
    </location>
</feature>
<dbReference type="GO" id="GO:0005654">
    <property type="term" value="C:nucleoplasm"/>
    <property type="evidence" value="ECO:0007669"/>
    <property type="project" value="TreeGrafter"/>
</dbReference>
<evidence type="ECO:0000313" key="9">
    <source>
        <dbReference type="Proteomes" id="UP000582182"/>
    </source>
</evidence>
<dbReference type="InterPro" id="IPR028847">
    <property type="entry name" value="CENP-W"/>
</dbReference>
<dbReference type="CDD" id="cd13732">
    <property type="entry name" value="HFD_CENP-W"/>
    <property type="match status" value="1"/>
</dbReference>
<evidence type="ECO:0000256" key="7">
    <source>
        <dbReference type="ARBA" id="ARBA00038432"/>
    </source>
</evidence>
<dbReference type="EMBL" id="VZTY01007443">
    <property type="protein sequence ID" value="NXU49704.1"/>
    <property type="molecule type" value="Genomic_DNA"/>
</dbReference>
<keyword evidence="5" id="KW-0539">Nucleus</keyword>
<dbReference type="GO" id="GO:0000278">
    <property type="term" value="P:mitotic cell cycle"/>
    <property type="evidence" value="ECO:0007669"/>
    <property type="project" value="InterPro"/>
</dbReference>
<dbReference type="AlphaFoldDB" id="A0A7L3L6S6"/>
<dbReference type="InterPro" id="IPR052484">
    <property type="entry name" value="CENP-W/WIP1"/>
</dbReference>
<evidence type="ECO:0000256" key="5">
    <source>
        <dbReference type="ARBA" id="ARBA00023242"/>
    </source>
</evidence>
<sequence length="78" mass="8823">KRSSMKRTASRNTLRKIIKTQKPQLRIAANADLLVRCAVHLSFLVFLNRLAEEARTNAFEHRSKTIKAEHAIAAAKVI</sequence>
<accession>A0A7L3L6S6</accession>
<dbReference type="GO" id="GO:0000776">
    <property type="term" value="C:kinetochore"/>
    <property type="evidence" value="ECO:0007669"/>
    <property type="project" value="UniProtKB-KW"/>
</dbReference>
<comment type="similarity">
    <text evidence="7">Belongs to the CENP-W/WIP1 family.</text>
</comment>
<keyword evidence="3" id="KW-0158">Chromosome</keyword>